<dbReference type="Proteomes" id="UP001248067">
    <property type="component" value="Unassembled WGS sequence"/>
</dbReference>
<comment type="caution">
    <text evidence="2">The sequence shown here is derived from an EMBL/GenBank/DDBJ whole genome shotgun (WGS) entry which is preliminary data.</text>
</comment>
<evidence type="ECO:0000313" key="2">
    <source>
        <dbReference type="EMBL" id="MDR8752406.1"/>
    </source>
</evidence>
<evidence type="ECO:0000259" key="1">
    <source>
        <dbReference type="PROSITE" id="PS51186"/>
    </source>
</evidence>
<dbReference type="Gene3D" id="3.40.630.30">
    <property type="match status" value="1"/>
</dbReference>
<dbReference type="InterPro" id="IPR000182">
    <property type="entry name" value="GNAT_dom"/>
</dbReference>
<dbReference type="EMBL" id="VJSY01000004">
    <property type="protein sequence ID" value="MDR8752406.1"/>
    <property type="molecule type" value="Genomic_DNA"/>
</dbReference>
<name>A0ABU2DXU0_9BURK</name>
<sequence>MDARVPQRAPLDRLIVVWFDPNAPVDVVTLRDERPRDVDAIARVIVAAFADEPQHGQFERRIVDTLRADGGALSVSLVAERDGRVIGHAAFSPVSIGGEPAGAQRWYGLAPLAVSPDCQRRSVGAGLVRTGLDALRRLGARGCVVLGEPAYYVRFGFAPSGDIVFPGAPAGYFLAQPLDEAAPRPSGEVRYHDAFYPV</sequence>
<proteinExistence type="predicted"/>
<feature type="domain" description="N-acetyltransferase" evidence="1">
    <location>
        <begin position="28"/>
        <end position="179"/>
    </location>
</feature>
<accession>A0ABU2DXU0</accession>
<dbReference type="Pfam" id="PF00583">
    <property type="entry name" value="Acetyltransf_1"/>
    <property type="match status" value="1"/>
</dbReference>
<protein>
    <recommendedName>
        <fullName evidence="1">N-acetyltransferase domain-containing protein</fullName>
    </recommendedName>
</protein>
<keyword evidence="3" id="KW-1185">Reference proteome</keyword>
<reference evidence="2 3" key="1">
    <citation type="submission" date="2019-06" db="EMBL/GenBank/DDBJ databases">
        <title>Evolution of Burkholderia multivorans in the lungs of Cystic Fibrosis patients.</title>
        <authorList>
            <person name="Moreira L.M."/>
        </authorList>
    </citation>
    <scope>NUCLEOTIDE SEQUENCE [LARGE SCALE GENOMIC DNA]</scope>
    <source>
        <strain evidence="2 3">VC13239</strain>
    </source>
</reference>
<dbReference type="CDD" id="cd04301">
    <property type="entry name" value="NAT_SF"/>
    <property type="match status" value="1"/>
</dbReference>
<evidence type="ECO:0000313" key="3">
    <source>
        <dbReference type="Proteomes" id="UP001248067"/>
    </source>
</evidence>
<dbReference type="SUPFAM" id="SSF55729">
    <property type="entry name" value="Acyl-CoA N-acyltransferases (Nat)"/>
    <property type="match status" value="1"/>
</dbReference>
<gene>
    <name evidence="2" type="ORF">FEQ00_00812</name>
</gene>
<organism evidence="2 3">
    <name type="scientific">Burkholderia pseudomultivorans</name>
    <dbReference type="NCBI Taxonomy" id="1207504"/>
    <lineage>
        <taxon>Bacteria</taxon>
        <taxon>Pseudomonadati</taxon>
        <taxon>Pseudomonadota</taxon>
        <taxon>Betaproteobacteria</taxon>
        <taxon>Burkholderiales</taxon>
        <taxon>Burkholderiaceae</taxon>
        <taxon>Burkholderia</taxon>
        <taxon>Burkholderia cepacia complex</taxon>
    </lineage>
</organism>
<dbReference type="PROSITE" id="PS51186">
    <property type="entry name" value="GNAT"/>
    <property type="match status" value="1"/>
</dbReference>
<dbReference type="InterPro" id="IPR016181">
    <property type="entry name" value="Acyl_CoA_acyltransferase"/>
</dbReference>